<proteinExistence type="predicted"/>
<reference evidence="12" key="1">
    <citation type="submission" date="2016-01" db="EMBL/GenBank/DDBJ databases">
        <authorList>
            <person name="Regsiter A."/>
            <person name="william w."/>
        </authorList>
    </citation>
    <scope>NUCLEOTIDE SEQUENCE [LARGE SCALE GENOMIC DNA]</scope>
    <source>
        <strain evidence="12">CFBP 6623</strain>
    </source>
</reference>
<evidence type="ECO:0000259" key="10">
    <source>
        <dbReference type="PROSITE" id="PS51186"/>
    </source>
</evidence>
<dbReference type="FunFam" id="3.40.250.10:FF:000001">
    <property type="entry name" value="Sulfurtransferase"/>
    <property type="match status" value="1"/>
</dbReference>
<dbReference type="InterPro" id="IPR045078">
    <property type="entry name" value="TST/MPST-like"/>
</dbReference>
<keyword evidence="12" id="KW-1185">Reference proteome</keyword>
<evidence type="ECO:0000313" key="11">
    <source>
        <dbReference type="EMBL" id="CUX23205.1"/>
    </source>
</evidence>
<evidence type="ECO:0000313" key="12">
    <source>
        <dbReference type="Proteomes" id="UP000191988"/>
    </source>
</evidence>
<dbReference type="EMBL" id="FBWK01000019">
    <property type="protein sequence ID" value="CUX23205.1"/>
    <property type="molecule type" value="Genomic_DNA"/>
</dbReference>
<comment type="subcellular location">
    <subcellularLocation>
        <location evidence="1">Cytoplasm</location>
    </subcellularLocation>
</comment>
<dbReference type="InterPro" id="IPR000182">
    <property type="entry name" value="GNAT_dom"/>
</dbReference>
<evidence type="ECO:0000259" key="9">
    <source>
        <dbReference type="PROSITE" id="PS50206"/>
    </source>
</evidence>
<protein>
    <recommendedName>
        <fullName evidence="7">3-mercaptopyruvate sulfurtransferase</fullName>
        <ecNumber evidence="6">2.8.1.2</ecNumber>
    </recommendedName>
    <alternativeName>
        <fullName evidence="8">Rhodanese-like protein</fullName>
    </alternativeName>
</protein>
<dbReference type="Gene3D" id="3.40.250.10">
    <property type="entry name" value="Rhodanese-like domain"/>
    <property type="match status" value="2"/>
</dbReference>
<dbReference type="PANTHER" id="PTHR11364:SF27">
    <property type="entry name" value="SULFURTRANSFERASE"/>
    <property type="match status" value="1"/>
</dbReference>
<evidence type="ECO:0000256" key="3">
    <source>
        <dbReference type="ARBA" id="ARBA00022679"/>
    </source>
</evidence>
<gene>
    <name evidence="11" type="ORF">AGR3A_Cc260258</name>
</gene>
<dbReference type="STRING" id="1183432.AGR3A_Cc260258"/>
<keyword evidence="3 11" id="KW-0808">Transferase</keyword>
<sequence>MPEIGRNIVSTDKSRFVVSADWVEKQLGTARFRLVDASWYLPAHKRNGAEEFAAGHLPGAVFFDQDKIADHTTGLPHSLPSPEFFAQEAGELGLSENDTIVVYDGPGFFSAPRVWWMLRVMGVRKAYVLDGGLDGWKRESRPLETGTPEIEPATFTPDFSEKRVTSLSTMRGIVDSGNKQIADARGAGRFTGDEAEPRAGMRSGHMPGARSLPATAFSENGHFKDLTAIRKMVTDAGIDLGKPVVTSCGSGVTAAVITLALESLGHQDNSLYDGSWSEWGGLEDTPVATGPAEPVPVVSHGPLKAHVTQLEMTTPPKVSLPIPVNIQTALMRVTDIPLHFYRYLYWRVGKRWHWQKRMRMSDAELSAVLKDPKNSVTVLYMNGAPAGFFELNKASDEVTELSYFGLLEEAIGAGVGKWFLLQALYAAWQDNPQRVTVTTNTLDHPRALQLYQMMGFSPVGTYEAWVEPLSDTELLEISLRN</sequence>
<dbReference type="SUPFAM" id="SSF52821">
    <property type="entry name" value="Rhodanese/Cell cycle control phosphatase"/>
    <property type="match status" value="2"/>
</dbReference>
<dbReference type="InterPro" id="IPR036873">
    <property type="entry name" value="Rhodanese-like_dom_sf"/>
</dbReference>
<dbReference type="GO" id="GO:0016747">
    <property type="term" value="F:acyltransferase activity, transferring groups other than amino-acyl groups"/>
    <property type="evidence" value="ECO:0007669"/>
    <property type="project" value="InterPro"/>
</dbReference>
<comment type="catalytic activity">
    <reaction evidence="5">
        <text>2-oxo-3-sulfanylpropanoate + [thioredoxin]-dithiol = [thioredoxin]-disulfide + hydrogen sulfide + pyruvate + H(+)</text>
        <dbReference type="Rhea" id="RHEA:21740"/>
        <dbReference type="Rhea" id="RHEA-COMP:10698"/>
        <dbReference type="Rhea" id="RHEA-COMP:10700"/>
        <dbReference type="ChEBI" id="CHEBI:15361"/>
        <dbReference type="ChEBI" id="CHEBI:15378"/>
        <dbReference type="ChEBI" id="CHEBI:29919"/>
        <dbReference type="ChEBI" id="CHEBI:29950"/>
        <dbReference type="ChEBI" id="CHEBI:50058"/>
        <dbReference type="ChEBI" id="CHEBI:57678"/>
        <dbReference type="EC" id="2.8.1.2"/>
    </reaction>
    <physiologicalReaction direction="left-to-right" evidence="5">
        <dbReference type="Rhea" id="RHEA:21741"/>
    </physiologicalReaction>
</comment>
<evidence type="ECO:0000256" key="5">
    <source>
        <dbReference type="ARBA" id="ARBA00051793"/>
    </source>
</evidence>
<dbReference type="SMART" id="SM00450">
    <property type="entry name" value="RHOD"/>
    <property type="match status" value="2"/>
</dbReference>
<evidence type="ECO:0000256" key="8">
    <source>
        <dbReference type="ARBA" id="ARBA00078354"/>
    </source>
</evidence>
<name>A0A1S7PLC9_9HYPH</name>
<dbReference type="PROSITE" id="PS51186">
    <property type="entry name" value="GNAT"/>
    <property type="match status" value="1"/>
</dbReference>
<evidence type="ECO:0000256" key="6">
    <source>
        <dbReference type="ARBA" id="ARBA00066832"/>
    </source>
</evidence>
<accession>A0A1S7PLC9</accession>
<dbReference type="GO" id="GO:0005737">
    <property type="term" value="C:cytoplasm"/>
    <property type="evidence" value="ECO:0007669"/>
    <property type="project" value="UniProtKB-SubCell"/>
</dbReference>
<dbReference type="Proteomes" id="UP000191988">
    <property type="component" value="Unassembled WGS sequence"/>
</dbReference>
<dbReference type="GO" id="GO:0016784">
    <property type="term" value="F:3-mercaptopyruvate sulfurtransferase activity"/>
    <property type="evidence" value="ECO:0007669"/>
    <property type="project" value="UniProtKB-EC"/>
</dbReference>
<dbReference type="Gene3D" id="3.40.630.30">
    <property type="match status" value="1"/>
</dbReference>
<evidence type="ECO:0000256" key="4">
    <source>
        <dbReference type="ARBA" id="ARBA00022737"/>
    </source>
</evidence>
<dbReference type="Pfam" id="PF00581">
    <property type="entry name" value="Rhodanese"/>
    <property type="match status" value="2"/>
</dbReference>
<dbReference type="CDD" id="cd01449">
    <property type="entry name" value="TST_Repeat_2"/>
    <property type="match status" value="1"/>
</dbReference>
<dbReference type="FunFam" id="3.40.250.10:FF:000015">
    <property type="entry name" value="Sulfurtransferase"/>
    <property type="match status" value="1"/>
</dbReference>
<dbReference type="NCBIfam" id="NF008557">
    <property type="entry name" value="PRK11493.1"/>
    <property type="match status" value="1"/>
</dbReference>
<dbReference type="InterPro" id="IPR001763">
    <property type="entry name" value="Rhodanese-like_dom"/>
</dbReference>
<dbReference type="GO" id="GO:0004792">
    <property type="term" value="F:thiosulfate-cyanide sulfurtransferase activity"/>
    <property type="evidence" value="ECO:0007669"/>
    <property type="project" value="InterPro"/>
</dbReference>
<keyword evidence="2" id="KW-0963">Cytoplasm</keyword>
<dbReference type="PROSITE" id="PS50206">
    <property type="entry name" value="RHODANESE_3"/>
    <property type="match status" value="2"/>
</dbReference>
<dbReference type="EC" id="2.8.1.2" evidence="6"/>
<keyword evidence="4" id="KW-0677">Repeat</keyword>
<dbReference type="PROSITE" id="PS00380">
    <property type="entry name" value="RHODANESE_1"/>
    <property type="match status" value="1"/>
</dbReference>
<dbReference type="Pfam" id="PF00583">
    <property type="entry name" value="Acetyltransf_1"/>
    <property type="match status" value="1"/>
</dbReference>
<dbReference type="InterPro" id="IPR016181">
    <property type="entry name" value="Acyl_CoA_acyltransferase"/>
</dbReference>
<evidence type="ECO:0000256" key="7">
    <source>
        <dbReference type="ARBA" id="ARBA00070833"/>
    </source>
</evidence>
<feature type="domain" description="Rhodanese" evidence="9">
    <location>
        <begin position="28"/>
        <end position="145"/>
    </location>
</feature>
<evidence type="ECO:0000256" key="2">
    <source>
        <dbReference type="ARBA" id="ARBA00022490"/>
    </source>
</evidence>
<dbReference type="InterPro" id="IPR001307">
    <property type="entry name" value="Thiosulphate_STrfase_CS"/>
</dbReference>
<dbReference type="AlphaFoldDB" id="A0A1S7PLC9"/>
<organism evidence="11 12">
    <name type="scientific">Agrobacterium tomkonis CFBP 6623</name>
    <dbReference type="NCBI Taxonomy" id="1183432"/>
    <lineage>
        <taxon>Bacteria</taxon>
        <taxon>Pseudomonadati</taxon>
        <taxon>Pseudomonadota</taxon>
        <taxon>Alphaproteobacteria</taxon>
        <taxon>Hyphomicrobiales</taxon>
        <taxon>Rhizobiaceae</taxon>
        <taxon>Rhizobium/Agrobacterium group</taxon>
        <taxon>Agrobacterium</taxon>
        <taxon>Agrobacterium tumefaciens complex</taxon>
    </lineage>
</organism>
<dbReference type="PANTHER" id="PTHR11364">
    <property type="entry name" value="THIOSULFATE SULFERTANSFERASE"/>
    <property type="match status" value="1"/>
</dbReference>
<feature type="domain" description="Rhodanese" evidence="9">
    <location>
        <begin position="175"/>
        <end position="288"/>
    </location>
</feature>
<feature type="domain" description="N-acetyltransferase" evidence="10">
    <location>
        <begin position="331"/>
        <end position="480"/>
    </location>
</feature>
<dbReference type="SUPFAM" id="SSF55729">
    <property type="entry name" value="Acyl-CoA N-acyltransferases (Nat)"/>
    <property type="match status" value="1"/>
</dbReference>
<dbReference type="CDD" id="cd01448">
    <property type="entry name" value="TST_Repeat_1"/>
    <property type="match status" value="1"/>
</dbReference>
<evidence type="ECO:0000256" key="1">
    <source>
        <dbReference type="ARBA" id="ARBA00004496"/>
    </source>
</evidence>